<dbReference type="InterPro" id="IPR036263">
    <property type="entry name" value="Chorismate_II_sf"/>
</dbReference>
<gene>
    <name evidence="4" type="ordered locus">RMDY18_06620</name>
</gene>
<evidence type="ECO:0000259" key="3">
    <source>
        <dbReference type="PROSITE" id="PS51168"/>
    </source>
</evidence>
<name>D2NS68_ROTMD</name>
<reference evidence="4 5" key="3">
    <citation type="journal article" date="2010" name="Sequencing">
        <title>Complete Genome Sequence of Rothia mucilaginosa DY-18: A Clinical Isolate with Dense Meshwork-Like Structures from a Persistent Apical Periodontitis Lesion.</title>
        <authorList>
            <person name="Yamane K."/>
            <person name="Nambu T."/>
            <person name="Yamanaka T."/>
            <person name="Mashimo C."/>
            <person name="Sugimori C."/>
            <person name="Leung K.-P."/>
            <person name="Fukushima H."/>
        </authorList>
    </citation>
    <scope>NUCLEOTIDE SEQUENCE [LARGE SCALE GENOMIC DNA]</scope>
    <source>
        <strain evidence="4 5">DY-18</strain>
    </source>
</reference>
<dbReference type="STRING" id="680646.RMDY18_06620"/>
<dbReference type="EMBL" id="AP011540">
    <property type="protein sequence ID" value="BAI64494.1"/>
    <property type="molecule type" value="Genomic_DNA"/>
</dbReference>
<keyword evidence="5" id="KW-1185">Reference proteome</keyword>
<organism evidence="4 5">
    <name type="scientific">Rothia mucilaginosa (strain DY-18)</name>
    <name type="common">Stomatococcus mucilaginosus</name>
    <dbReference type="NCBI Taxonomy" id="680646"/>
    <lineage>
        <taxon>Bacteria</taxon>
        <taxon>Bacillati</taxon>
        <taxon>Actinomycetota</taxon>
        <taxon>Actinomycetes</taxon>
        <taxon>Micrococcales</taxon>
        <taxon>Micrococcaceae</taxon>
        <taxon>Rothia</taxon>
    </lineage>
</organism>
<evidence type="ECO:0000313" key="5">
    <source>
        <dbReference type="Proteomes" id="UP000001883"/>
    </source>
</evidence>
<dbReference type="InterPro" id="IPR002701">
    <property type="entry name" value="CM_II_prokaryot"/>
</dbReference>
<accession>D2NS68</accession>
<dbReference type="InterPro" id="IPR051331">
    <property type="entry name" value="Chorismate_mutase-related"/>
</dbReference>
<feature type="compositionally biased region" description="Basic and acidic residues" evidence="2">
    <location>
        <begin position="9"/>
        <end position="33"/>
    </location>
</feature>
<evidence type="ECO:0000256" key="2">
    <source>
        <dbReference type="SAM" id="MobiDB-lite"/>
    </source>
</evidence>
<dbReference type="NCBIfam" id="NF006691">
    <property type="entry name" value="PRK09239.1"/>
    <property type="match status" value="1"/>
</dbReference>
<protein>
    <submittedName>
        <fullName evidence="4">Chorismate mutase</fullName>
    </submittedName>
</protein>
<evidence type="ECO:0000256" key="1">
    <source>
        <dbReference type="ARBA" id="ARBA00023235"/>
    </source>
</evidence>
<dbReference type="GO" id="GO:0004106">
    <property type="term" value="F:chorismate mutase activity"/>
    <property type="evidence" value="ECO:0007669"/>
    <property type="project" value="InterPro"/>
</dbReference>
<dbReference type="HOGENOM" id="CLU_131518_0_0_11"/>
<dbReference type="eggNOG" id="COG1605">
    <property type="taxonomic scope" value="Bacteria"/>
</dbReference>
<dbReference type="InterPro" id="IPR036979">
    <property type="entry name" value="CM_dom_sf"/>
</dbReference>
<dbReference type="GO" id="GO:0009697">
    <property type="term" value="P:salicylic acid biosynthetic process"/>
    <property type="evidence" value="ECO:0007669"/>
    <property type="project" value="TreeGrafter"/>
</dbReference>
<dbReference type="InterPro" id="IPR010951">
    <property type="entry name" value="CM_bact"/>
</dbReference>
<reference evidence="5" key="1">
    <citation type="submission" date="2009-07" db="EMBL/GenBank/DDBJ databases">
        <title>Complete genome sequence of Rothia mucilaginosa DJ.</title>
        <authorList>
            <person name="Yamane K."/>
            <person name="Nambu T."/>
            <person name="Mashimo C."/>
            <person name="Sugimori C."/>
            <person name="Yamanaka T."/>
            <person name="Leung K."/>
            <person name="Fukushima H."/>
        </authorList>
    </citation>
    <scope>NUCLEOTIDE SEQUENCE [LARGE SCALE GENOMIC DNA]</scope>
    <source>
        <strain evidence="5">DY-18</strain>
    </source>
</reference>
<dbReference type="Gene3D" id="1.20.59.10">
    <property type="entry name" value="Chorismate mutase"/>
    <property type="match status" value="1"/>
</dbReference>
<proteinExistence type="predicted"/>
<sequence length="150" mass="17106">MPQQPARAQRTEDHNRTEERPMTAEHTSCEFDPHATSMGDEVAPEVYEELFAMRRSIDNFDAALVHILAERFQATKRVGVLKAEHNLPAGDPGREEAQIARLRAMAKESSLDPEFAEKFLNFIISEVIRHHVRIANEHADQDEETEKSES</sequence>
<feature type="region of interest" description="Disordered" evidence="2">
    <location>
        <begin position="1"/>
        <end position="37"/>
    </location>
</feature>
<dbReference type="GO" id="GO:0046417">
    <property type="term" value="P:chorismate metabolic process"/>
    <property type="evidence" value="ECO:0007669"/>
    <property type="project" value="InterPro"/>
</dbReference>
<dbReference type="NCBIfam" id="TIGR01795">
    <property type="entry name" value="CM_mono_cladeE"/>
    <property type="match status" value="1"/>
</dbReference>
<dbReference type="KEGG" id="rmu:RMDY18_06620"/>
<dbReference type="PANTHER" id="PTHR38041:SF1">
    <property type="entry name" value="CHORISMATE MUTASE"/>
    <property type="match status" value="1"/>
</dbReference>
<dbReference type="SUPFAM" id="SSF48600">
    <property type="entry name" value="Chorismate mutase II"/>
    <property type="match status" value="1"/>
</dbReference>
<dbReference type="AlphaFoldDB" id="D2NS68"/>
<dbReference type="Pfam" id="PF01817">
    <property type="entry name" value="CM_2"/>
    <property type="match status" value="1"/>
</dbReference>
<dbReference type="PANTHER" id="PTHR38041">
    <property type="entry name" value="CHORISMATE MUTASE"/>
    <property type="match status" value="1"/>
</dbReference>
<dbReference type="Proteomes" id="UP000001883">
    <property type="component" value="Chromosome"/>
</dbReference>
<keyword evidence="1" id="KW-0413">Isomerase</keyword>
<dbReference type="SMART" id="SM00830">
    <property type="entry name" value="CM_2"/>
    <property type="match status" value="1"/>
</dbReference>
<feature type="domain" description="Chorismate mutase" evidence="3">
    <location>
        <begin position="44"/>
        <end position="135"/>
    </location>
</feature>
<reference evidence="4 5" key="2">
    <citation type="journal article" date="2010" name="J Osaka Dent Univ">
        <title>Isolation and identification of Rothia mucilaginosa from persistent apical periodontitis lesions.</title>
        <authorList>
            <person name="Yamane K."/>
            <person name="Yoshida M."/>
            <person name="Fujihira T."/>
            <person name="Baba T."/>
            <person name="Tsuji N."/>
            <person name="Hayashi H."/>
            <person name="Sugimori C."/>
            <person name="Yamanaka T."/>
            <person name="Mashimo C."/>
            <person name="Nambu T."/>
            <person name="Kawai H."/>
            <person name="Fukushima H."/>
        </authorList>
    </citation>
    <scope>NUCLEOTIDE SEQUENCE [LARGE SCALE GENOMIC DNA]</scope>
    <source>
        <strain evidence="4 5">DY-18</strain>
    </source>
</reference>
<evidence type="ECO:0000313" key="4">
    <source>
        <dbReference type="EMBL" id="BAI64494.1"/>
    </source>
</evidence>
<dbReference type="PROSITE" id="PS51168">
    <property type="entry name" value="CHORISMATE_MUT_2"/>
    <property type="match status" value="1"/>
</dbReference>